<organism evidence="3">
    <name type="scientific">Anopheles darlingi</name>
    <name type="common">Mosquito</name>
    <dbReference type="NCBI Taxonomy" id="43151"/>
    <lineage>
        <taxon>Eukaryota</taxon>
        <taxon>Metazoa</taxon>
        <taxon>Ecdysozoa</taxon>
        <taxon>Arthropoda</taxon>
        <taxon>Hexapoda</taxon>
        <taxon>Insecta</taxon>
        <taxon>Pterygota</taxon>
        <taxon>Neoptera</taxon>
        <taxon>Endopterygota</taxon>
        <taxon>Diptera</taxon>
        <taxon>Nematocera</taxon>
        <taxon>Culicoidea</taxon>
        <taxon>Culicidae</taxon>
        <taxon>Anophelinae</taxon>
        <taxon>Anopheles</taxon>
    </lineage>
</organism>
<protein>
    <submittedName>
        <fullName evidence="3">Putative secreted protein</fullName>
    </submittedName>
</protein>
<reference evidence="3" key="1">
    <citation type="submission" date="2018-01" db="EMBL/GenBank/DDBJ databases">
        <title>An insight into the sialome of Amazonian anophelines.</title>
        <authorList>
            <person name="Ribeiro J.M."/>
            <person name="Scarpassa V."/>
            <person name="Calvo E."/>
        </authorList>
    </citation>
    <scope>NUCLEOTIDE SEQUENCE</scope>
</reference>
<feature type="region of interest" description="Disordered" evidence="1">
    <location>
        <begin position="50"/>
        <end position="78"/>
    </location>
</feature>
<accession>A0A2M4D6V5</accession>
<evidence type="ECO:0000256" key="2">
    <source>
        <dbReference type="SAM" id="SignalP"/>
    </source>
</evidence>
<evidence type="ECO:0000313" key="3">
    <source>
        <dbReference type="EMBL" id="MBW73293.1"/>
    </source>
</evidence>
<feature type="compositionally biased region" description="Basic and acidic residues" evidence="1">
    <location>
        <begin position="66"/>
        <end position="78"/>
    </location>
</feature>
<dbReference type="AlphaFoldDB" id="A0A2M4D6V5"/>
<feature type="signal peptide" evidence="2">
    <location>
        <begin position="1"/>
        <end position="15"/>
    </location>
</feature>
<dbReference type="EMBL" id="GGFL01009115">
    <property type="protein sequence ID" value="MBW73293.1"/>
    <property type="molecule type" value="Transcribed_RNA"/>
</dbReference>
<proteinExistence type="predicted"/>
<sequence length="78" mass="8659">MPLITLLLSLLSCESKKMTTSCFANLDRGARPNGVILVAFFARDLQYHSSSDGSVRTSRNMFTPHTADDGRQHLESFP</sequence>
<feature type="compositionally biased region" description="Polar residues" evidence="1">
    <location>
        <begin position="50"/>
        <end position="63"/>
    </location>
</feature>
<evidence type="ECO:0000256" key="1">
    <source>
        <dbReference type="SAM" id="MobiDB-lite"/>
    </source>
</evidence>
<keyword evidence="2" id="KW-0732">Signal</keyword>
<feature type="chain" id="PRO_5014902037" evidence="2">
    <location>
        <begin position="16"/>
        <end position="78"/>
    </location>
</feature>
<name>A0A2M4D6V5_ANODA</name>